<accession>A0AAD1V431</accession>
<proteinExistence type="predicted"/>
<organism evidence="1 2">
    <name type="scientific">Planktothrix agardhii</name>
    <name type="common">Oscillatoria agardhii</name>
    <dbReference type="NCBI Taxonomy" id="1160"/>
    <lineage>
        <taxon>Bacteria</taxon>
        <taxon>Bacillati</taxon>
        <taxon>Cyanobacteriota</taxon>
        <taxon>Cyanophyceae</taxon>
        <taxon>Oscillatoriophycideae</taxon>
        <taxon>Oscillatoriales</taxon>
        <taxon>Microcoleaceae</taxon>
        <taxon>Planktothrix</taxon>
    </lineage>
</organism>
<name>A0AAD1V431_PLAAG</name>
<dbReference type="AlphaFoldDB" id="A0AAD1V431"/>
<evidence type="ECO:0000313" key="2">
    <source>
        <dbReference type="Proteomes" id="UP001153761"/>
    </source>
</evidence>
<evidence type="ECO:0000313" key="1">
    <source>
        <dbReference type="EMBL" id="CAD5937364.1"/>
    </source>
</evidence>
<dbReference type="Proteomes" id="UP001153761">
    <property type="component" value="Chromosome"/>
</dbReference>
<dbReference type="EMBL" id="LR882963">
    <property type="protein sequence ID" value="CAD5937364.1"/>
    <property type="molecule type" value="Genomic_DNA"/>
</dbReference>
<reference evidence="1" key="1">
    <citation type="submission" date="2020-09" db="EMBL/GenBank/DDBJ databases">
        <authorList>
            <person name="Blom J."/>
        </authorList>
    </citation>
    <scope>NUCLEOTIDE SEQUENCE</scope>
    <source>
        <strain evidence="1">No.66</strain>
    </source>
</reference>
<sequence>MTVLSPENQSFCFVLSTRQDDLIFIRASLFFNYELRITNYELRITNYELPITLLLSEVEVLPITLL</sequence>
<protein>
    <submittedName>
        <fullName evidence="1">Uncharacterized protein</fullName>
    </submittedName>
</protein>
<gene>
    <name evidence="1" type="ORF">PANO66_01747</name>
</gene>